<dbReference type="FunFam" id="3.40.605.10:FF:000007">
    <property type="entry name" value="NAD/NADP-dependent betaine aldehyde dehydrogenase"/>
    <property type="match status" value="1"/>
</dbReference>
<dbReference type="EMBL" id="CP065738">
    <property type="protein sequence ID" value="QPT53335.1"/>
    <property type="molecule type" value="Genomic_DNA"/>
</dbReference>
<dbReference type="CDD" id="cd07106">
    <property type="entry name" value="ALDH_AldA-AAD23400"/>
    <property type="match status" value="1"/>
</dbReference>
<dbReference type="SUPFAM" id="SSF53720">
    <property type="entry name" value="ALDH-like"/>
    <property type="match status" value="1"/>
</dbReference>
<accession>A0A7T3F9D0</accession>
<dbReference type="InterPro" id="IPR016161">
    <property type="entry name" value="Ald_DH/histidinol_DH"/>
</dbReference>
<name>A0A7T3F9D0_9MICC</name>
<dbReference type="PROSITE" id="PS00687">
    <property type="entry name" value="ALDEHYDE_DEHYDR_GLU"/>
    <property type="match status" value="1"/>
</dbReference>
<dbReference type="InterPro" id="IPR044086">
    <property type="entry name" value="LUC3-like"/>
</dbReference>
<dbReference type="InterPro" id="IPR016162">
    <property type="entry name" value="Ald_DH_N"/>
</dbReference>
<dbReference type="PROSITE" id="PS00070">
    <property type="entry name" value="ALDEHYDE_DEHYDR_CYS"/>
    <property type="match status" value="1"/>
</dbReference>
<evidence type="ECO:0000259" key="5">
    <source>
        <dbReference type="Pfam" id="PF00171"/>
    </source>
</evidence>
<dbReference type="AlphaFoldDB" id="A0A7T3F9D0"/>
<dbReference type="Gene3D" id="3.40.605.10">
    <property type="entry name" value="Aldehyde Dehydrogenase, Chain A, domain 1"/>
    <property type="match status" value="1"/>
</dbReference>
<proteinExistence type="inferred from homology"/>
<dbReference type="PANTHER" id="PTHR11699">
    <property type="entry name" value="ALDEHYDE DEHYDROGENASE-RELATED"/>
    <property type="match status" value="1"/>
</dbReference>
<dbReference type="Proteomes" id="UP000594975">
    <property type="component" value="Chromosome"/>
</dbReference>
<dbReference type="InterPro" id="IPR015590">
    <property type="entry name" value="Aldehyde_DH_dom"/>
</dbReference>
<reference evidence="6 7" key="1">
    <citation type="submission" date="2020-12" db="EMBL/GenBank/DDBJ databases">
        <title>FDA dAtabase for Regulatory Grade micrObial Sequences (FDA-ARGOS): Supporting development and validation of Infectious Disease Dx tests.</title>
        <authorList>
            <person name="Sproer C."/>
            <person name="Gronow S."/>
            <person name="Severitt S."/>
            <person name="Schroder I."/>
            <person name="Tallon L."/>
            <person name="Sadzewicz L."/>
            <person name="Zhao X."/>
            <person name="Boylan J."/>
            <person name="Ott S."/>
            <person name="Bowen H."/>
            <person name="Vavikolanu K."/>
            <person name="Mehta A."/>
            <person name="Aluvathingal J."/>
            <person name="Nadendla S."/>
            <person name="Lowell S."/>
            <person name="Myers T."/>
            <person name="Yan Y."/>
            <person name="Sichtig H."/>
        </authorList>
    </citation>
    <scope>NUCLEOTIDE SEQUENCE [LARGE SCALE GENOMIC DNA]</scope>
    <source>
        <strain evidence="6 7">FDAARGOS_864</strain>
    </source>
</reference>
<dbReference type="InterPro" id="IPR029510">
    <property type="entry name" value="Ald_DH_CS_GLU"/>
</dbReference>
<evidence type="ECO:0000256" key="1">
    <source>
        <dbReference type="ARBA" id="ARBA00009986"/>
    </source>
</evidence>
<dbReference type="KEGG" id="rkr:I6G21_08690"/>
<keyword evidence="2 4" id="KW-0560">Oxidoreductase</keyword>
<feature type="active site" evidence="3">
    <location>
        <position position="249"/>
    </location>
</feature>
<feature type="domain" description="Aldehyde dehydrogenase" evidence="5">
    <location>
        <begin position="23"/>
        <end position="468"/>
    </location>
</feature>
<evidence type="ECO:0000313" key="6">
    <source>
        <dbReference type="EMBL" id="QPT53335.1"/>
    </source>
</evidence>
<evidence type="ECO:0000313" key="7">
    <source>
        <dbReference type="Proteomes" id="UP000594975"/>
    </source>
</evidence>
<dbReference type="Pfam" id="PF00171">
    <property type="entry name" value="Aldedh"/>
    <property type="match status" value="1"/>
</dbReference>
<gene>
    <name evidence="6" type="ORF">I6G21_08690</name>
</gene>
<evidence type="ECO:0000256" key="4">
    <source>
        <dbReference type="RuleBase" id="RU003345"/>
    </source>
</evidence>
<dbReference type="GeneID" id="61263466"/>
<dbReference type="RefSeq" id="WP_061225446.1">
    <property type="nucleotide sequence ID" value="NZ_CP065738.1"/>
</dbReference>
<dbReference type="Gene3D" id="3.40.309.10">
    <property type="entry name" value="Aldehyde Dehydrogenase, Chain A, domain 2"/>
    <property type="match status" value="1"/>
</dbReference>
<comment type="similarity">
    <text evidence="1 4">Belongs to the aldehyde dehydrogenase family.</text>
</comment>
<dbReference type="GO" id="GO:0016620">
    <property type="term" value="F:oxidoreductase activity, acting on the aldehyde or oxo group of donors, NAD or NADP as acceptor"/>
    <property type="evidence" value="ECO:0007669"/>
    <property type="project" value="InterPro"/>
</dbReference>
<protein>
    <submittedName>
        <fullName evidence="6">Aldehyde dehydrogenase family protein</fullName>
    </submittedName>
</protein>
<dbReference type="InterPro" id="IPR016163">
    <property type="entry name" value="Ald_DH_C"/>
</dbReference>
<evidence type="ECO:0000256" key="3">
    <source>
        <dbReference type="PROSITE-ProRule" id="PRU10007"/>
    </source>
</evidence>
<sequence>MSTVPTTYTELLSAVDAGARAPRAVPVHDPATEELIGYAPQLDEDDLDRVVATARQAQREWSARSEADRCELLVAAAEAIERATEPLAELLSREQGKPLNGPNARFEVGGCSAWTRATAGFELGEEVVVDDGQTRATLTYRPIGVVGAISPWNWPMMISIWQIAPSLRMGNTVVIKPSEHTPLSVLALVYVLNSVLPEGVLQVVPGGPQLGAAISRHEGIDKIMFTGSTATGRKIVEASAPTLKRLTMELGGNDAGIVLEDADPEAIAEGLFWGAFINTGQTCAALKRLYVPDALYEPVCRALTEFARSQPMGIGLEEQNVLGPLQNSAQYDVVDRLVRAAVEDGARVLLGGNPDAERPGFFYPTTLVADIDPENPLVVQEQFGPALPIIRYSDLEWAIEQANALDVGLGASVWSSDPARAREVAARIEAGTVWINGHGGIDPRIPFGGIKSSGFGVEFGVEGLKHVAVPQVING</sequence>
<dbReference type="InterPro" id="IPR016160">
    <property type="entry name" value="Ald_DH_CS_CYS"/>
</dbReference>
<evidence type="ECO:0000256" key="2">
    <source>
        <dbReference type="ARBA" id="ARBA00023002"/>
    </source>
</evidence>
<organism evidence="6 7">
    <name type="scientific">Rothia kristinae</name>
    <dbReference type="NCBI Taxonomy" id="37923"/>
    <lineage>
        <taxon>Bacteria</taxon>
        <taxon>Bacillati</taxon>
        <taxon>Actinomycetota</taxon>
        <taxon>Actinomycetes</taxon>
        <taxon>Micrococcales</taxon>
        <taxon>Micrococcaceae</taxon>
        <taxon>Rothia</taxon>
    </lineage>
</organism>